<accession>A0A2K9NHL6</accession>
<evidence type="ECO:0000313" key="2">
    <source>
        <dbReference type="Proteomes" id="UP000234752"/>
    </source>
</evidence>
<reference evidence="1 2" key="1">
    <citation type="submission" date="2017-12" db="EMBL/GenBank/DDBJ databases">
        <title>Genomes of bacteria within cyanobacterial aggregates.</title>
        <authorList>
            <person name="Cai H."/>
        </authorList>
    </citation>
    <scope>NUCLEOTIDE SEQUENCE [LARGE SCALE GENOMIC DNA]</scope>
    <source>
        <strain evidence="1 2">TH16</strain>
    </source>
</reference>
<evidence type="ECO:0000313" key="1">
    <source>
        <dbReference type="EMBL" id="AUN32582.1"/>
    </source>
</evidence>
<name>A0A2K9NHL6_9PROT</name>
<protein>
    <submittedName>
        <fullName evidence="1">Uncharacterized protein</fullName>
    </submittedName>
</protein>
<gene>
    <name evidence="1" type="ORF">C0V82_19800</name>
</gene>
<keyword evidence="2" id="KW-1185">Reference proteome</keyword>
<dbReference type="AlphaFoldDB" id="A0A2K9NHL6"/>
<dbReference type="OrthoDB" id="8770139at2"/>
<organism evidence="1 2">
    <name type="scientific">Niveispirillum cyanobacteriorum</name>
    <dbReference type="NCBI Taxonomy" id="1612173"/>
    <lineage>
        <taxon>Bacteria</taxon>
        <taxon>Pseudomonadati</taxon>
        <taxon>Pseudomonadota</taxon>
        <taxon>Alphaproteobacteria</taxon>
        <taxon>Rhodospirillales</taxon>
        <taxon>Azospirillaceae</taxon>
        <taxon>Niveispirillum</taxon>
    </lineage>
</organism>
<sequence>MRCLVLDLDGSLTGQTGLRQRIDDESAILVPARGLGARLRILASRRGLTTLRRRIAEAFPLSDGPAPLIFHGSGDCH</sequence>
<dbReference type="Proteomes" id="UP000234752">
    <property type="component" value="Chromosome eg_2"/>
</dbReference>
<dbReference type="EMBL" id="CP025612">
    <property type="protein sequence ID" value="AUN32582.1"/>
    <property type="molecule type" value="Genomic_DNA"/>
</dbReference>
<dbReference type="RefSeq" id="WP_102114115.1">
    <property type="nucleotide sequence ID" value="NZ_BMGN01000007.1"/>
</dbReference>
<proteinExistence type="predicted"/>
<dbReference type="KEGG" id="ncb:C0V82_19800"/>